<keyword evidence="7" id="KW-0347">Helicase</keyword>
<gene>
    <name evidence="7" type="ORF">BLNAU_7927</name>
</gene>
<dbReference type="EC" id="3.6.4.13" evidence="7"/>
<evidence type="ECO:0000256" key="4">
    <source>
        <dbReference type="SAM" id="MobiDB-lite"/>
    </source>
</evidence>
<dbReference type="Pfam" id="PF07717">
    <property type="entry name" value="OB_NTP_bind"/>
    <property type="match status" value="1"/>
</dbReference>
<accession>A0ABQ9Y022</accession>
<dbReference type="SMART" id="SM00847">
    <property type="entry name" value="HA2"/>
    <property type="match status" value="1"/>
</dbReference>
<dbReference type="InterPro" id="IPR014001">
    <property type="entry name" value="Helicase_ATP-bd"/>
</dbReference>
<keyword evidence="8" id="KW-1185">Reference proteome</keyword>
<dbReference type="InterPro" id="IPR002464">
    <property type="entry name" value="DNA/RNA_helicase_DEAH_CS"/>
</dbReference>
<evidence type="ECO:0000256" key="3">
    <source>
        <dbReference type="ARBA" id="ARBA00022840"/>
    </source>
</evidence>
<name>A0ABQ9Y022_9EUKA</name>
<reference evidence="7 8" key="1">
    <citation type="journal article" date="2022" name="bioRxiv">
        <title>Genomics of Preaxostyla Flagellates Illuminates Evolutionary Transitions and the Path Towards Mitochondrial Loss.</title>
        <authorList>
            <person name="Novak L.V.F."/>
            <person name="Treitli S.C."/>
            <person name="Pyrih J."/>
            <person name="Halakuc P."/>
            <person name="Pipaliya S.V."/>
            <person name="Vacek V."/>
            <person name="Brzon O."/>
            <person name="Soukal P."/>
            <person name="Eme L."/>
            <person name="Dacks J.B."/>
            <person name="Karnkowska A."/>
            <person name="Elias M."/>
            <person name="Hampl V."/>
        </authorList>
    </citation>
    <scope>NUCLEOTIDE SEQUENCE [LARGE SCALE GENOMIC DNA]</scope>
    <source>
        <strain evidence="7">NAU3</strain>
        <tissue evidence="7">Gut</tissue>
    </source>
</reference>
<feature type="region of interest" description="Disordered" evidence="4">
    <location>
        <begin position="738"/>
        <end position="769"/>
    </location>
</feature>
<protein>
    <submittedName>
        <fullName evidence="7">ATP-dependent RNA helicase DHX8</fullName>
        <ecNumber evidence="7">3.6.4.13</ecNumber>
    </submittedName>
</protein>
<evidence type="ECO:0000256" key="2">
    <source>
        <dbReference type="ARBA" id="ARBA00022801"/>
    </source>
</evidence>
<dbReference type="PROSITE" id="PS00690">
    <property type="entry name" value="DEAH_ATP_HELICASE"/>
    <property type="match status" value="1"/>
</dbReference>
<dbReference type="Gene3D" id="3.40.50.300">
    <property type="entry name" value="P-loop containing nucleotide triphosphate hydrolases"/>
    <property type="match status" value="2"/>
</dbReference>
<proteinExistence type="predicted"/>
<dbReference type="PANTHER" id="PTHR18934:SF136">
    <property type="entry name" value="ATP-DEPENDENT RNA HELICASE DHX35-RELATED"/>
    <property type="match status" value="1"/>
</dbReference>
<evidence type="ECO:0000259" key="5">
    <source>
        <dbReference type="PROSITE" id="PS51192"/>
    </source>
</evidence>
<dbReference type="GO" id="GO:0016787">
    <property type="term" value="F:hydrolase activity"/>
    <property type="evidence" value="ECO:0007669"/>
    <property type="project" value="UniProtKB-KW"/>
</dbReference>
<keyword evidence="2 7" id="KW-0378">Hydrolase</keyword>
<dbReference type="Proteomes" id="UP001281761">
    <property type="component" value="Unassembled WGS sequence"/>
</dbReference>
<organism evidence="7 8">
    <name type="scientific">Blattamonas nauphoetae</name>
    <dbReference type="NCBI Taxonomy" id="2049346"/>
    <lineage>
        <taxon>Eukaryota</taxon>
        <taxon>Metamonada</taxon>
        <taxon>Preaxostyla</taxon>
        <taxon>Oxymonadida</taxon>
        <taxon>Blattamonas</taxon>
    </lineage>
</organism>
<dbReference type="CDD" id="cd18791">
    <property type="entry name" value="SF2_C_RHA"/>
    <property type="match status" value="1"/>
</dbReference>
<dbReference type="PANTHER" id="PTHR18934">
    <property type="entry name" value="ATP-DEPENDENT RNA HELICASE"/>
    <property type="match status" value="1"/>
</dbReference>
<feature type="compositionally biased region" description="Basic and acidic residues" evidence="4">
    <location>
        <begin position="739"/>
        <end position="769"/>
    </location>
</feature>
<feature type="domain" description="Helicase ATP-binding" evidence="5">
    <location>
        <begin position="59"/>
        <end position="224"/>
    </location>
</feature>
<dbReference type="SMART" id="SM00490">
    <property type="entry name" value="HELICc"/>
    <property type="match status" value="1"/>
</dbReference>
<comment type="caution">
    <text evidence="7">The sequence shown here is derived from an EMBL/GenBank/DDBJ whole genome shotgun (WGS) entry which is preliminary data.</text>
</comment>
<dbReference type="SMART" id="SM00487">
    <property type="entry name" value="DEXDc"/>
    <property type="match status" value="1"/>
</dbReference>
<keyword evidence="1" id="KW-0547">Nucleotide-binding</keyword>
<dbReference type="CDD" id="cd17917">
    <property type="entry name" value="DEXHc_RHA-like"/>
    <property type="match status" value="1"/>
</dbReference>
<dbReference type="PROSITE" id="PS51192">
    <property type="entry name" value="HELICASE_ATP_BIND_1"/>
    <property type="match status" value="1"/>
</dbReference>
<dbReference type="InterPro" id="IPR007502">
    <property type="entry name" value="Helicase-assoc_dom"/>
</dbReference>
<dbReference type="GO" id="GO:0003724">
    <property type="term" value="F:RNA helicase activity"/>
    <property type="evidence" value="ECO:0007669"/>
    <property type="project" value="UniProtKB-EC"/>
</dbReference>
<keyword evidence="3" id="KW-0067">ATP-binding</keyword>
<dbReference type="Pfam" id="PF21010">
    <property type="entry name" value="HA2_C"/>
    <property type="match status" value="1"/>
</dbReference>
<evidence type="ECO:0000259" key="6">
    <source>
        <dbReference type="PROSITE" id="PS51194"/>
    </source>
</evidence>
<evidence type="ECO:0000313" key="8">
    <source>
        <dbReference type="Proteomes" id="UP001281761"/>
    </source>
</evidence>
<evidence type="ECO:0000256" key="1">
    <source>
        <dbReference type="ARBA" id="ARBA00022741"/>
    </source>
</evidence>
<dbReference type="Gene3D" id="1.20.120.1080">
    <property type="match status" value="1"/>
</dbReference>
<dbReference type="PROSITE" id="PS51194">
    <property type="entry name" value="HELICASE_CTER"/>
    <property type="match status" value="1"/>
</dbReference>
<evidence type="ECO:0000313" key="7">
    <source>
        <dbReference type="EMBL" id="KAK2957097.1"/>
    </source>
</evidence>
<dbReference type="InterPro" id="IPR001650">
    <property type="entry name" value="Helicase_C-like"/>
</dbReference>
<dbReference type="InterPro" id="IPR011545">
    <property type="entry name" value="DEAD/DEAH_box_helicase_dom"/>
</dbReference>
<dbReference type="EMBL" id="JARBJD010000049">
    <property type="protein sequence ID" value="KAK2957097.1"/>
    <property type="molecule type" value="Genomic_DNA"/>
</dbReference>
<dbReference type="SUPFAM" id="SSF52540">
    <property type="entry name" value="P-loop containing nucleoside triphosphate hydrolases"/>
    <property type="match status" value="1"/>
</dbReference>
<dbReference type="InterPro" id="IPR027417">
    <property type="entry name" value="P-loop_NTPase"/>
</dbReference>
<sequence>MSSHQLNIGPKGLAYKSSSNVFDERNVDIPFIVGPPPKGGTIEEQRSNLVIASTKTQLFYCLENFQVIIIVGSTGCGKTTQVPQYLFEQGYCSPTQKLVCTQPRRIAAISVASRVAEEKKCPLGTTVGYCVRGDRRISDGMTSIVYATDGYLLKEALRSPLLSEYAVVMVDEAHERTVNTDVLVALLKKISLKRPELKIIVSSATLDASQWLNYFNTSTDISKQSSVLLPIEGRGFPVKIHTLTQATPDYISEMVNTVRLICDKEGPGDILCFLPGREEVIEVVQLLSTTINIKSIEILPLYASLPRTDQMKIFSRPGAGFHRRVVVATNIAEASVTIPNIVFVVDCGYVRIKVFNSQDGSSALVTVPESQSSAIQRAGRAGRVRSGKCYRLECSATSVDVNGSEKTVMPSSLHPLHTPPEITRSDFTPTLLFLKTLGVDNIASFVNFFLTPPPITLVAAAITTLCLHDVLDEGGSVTERGTVVSELLGSLRGRRAADGVVFGGSGEKAESVGGSTEIRLAVLLLNSLNDEYNCCEEALTLVAMLSVRDVFFTPHQNPSHYASVGNIDNAKRSFAVAEGDLVTMLNVFNAAQKHGFQKKWQEQRSIDSQKMEQVCAIRANLFALLKRMKLFRRQNEPASVETVQRCICSAFFQNMATRPPTHSGLVAQFVLLSQQPVEVHPSSFVFAYPPPMFVFVELLTNAQGRHYAHLVTQITEEWLLEVGSKYYEKKSVTEAIADEEQKQKERKERDRKKHEIEAKYQEERKKRAESGKFDAFSLFGDSEQIRDLF</sequence>
<dbReference type="InterPro" id="IPR011709">
    <property type="entry name" value="DEAD-box_helicase_OB_fold"/>
</dbReference>
<feature type="domain" description="Helicase C-terminal" evidence="6">
    <location>
        <begin position="254"/>
        <end position="438"/>
    </location>
</feature>
<dbReference type="Pfam" id="PF00270">
    <property type="entry name" value="DEAD"/>
    <property type="match status" value="1"/>
</dbReference>
<dbReference type="Pfam" id="PF00271">
    <property type="entry name" value="Helicase_C"/>
    <property type="match status" value="1"/>
</dbReference>